<evidence type="ECO:0000259" key="7">
    <source>
        <dbReference type="Pfam" id="PF13873"/>
    </source>
</evidence>
<keyword evidence="3" id="KW-0805">Transcription regulation</keyword>
<keyword evidence="9" id="KW-1185">Reference proteome</keyword>
<accession>A0A9N9QDH5</accession>
<evidence type="ECO:0000256" key="3">
    <source>
        <dbReference type="ARBA" id="ARBA00023015"/>
    </source>
</evidence>
<protein>
    <recommendedName>
        <fullName evidence="2">Regulatory protein zeste</fullName>
    </recommendedName>
</protein>
<evidence type="ECO:0000313" key="9">
    <source>
        <dbReference type="Proteomes" id="UP001152799"/>
    </source>
</evidence>
<comment type="subunit">
    <text evidence="1">Self-associates forming complexes of several hundred monomers.</text>
</comment>
<keyword evidence="4" id="KW-0804">Transcription</keyword>
<gene>
    <name evidence="8" type="ORF">CEUTPL_LOCUS731</name>
</gene>
<feature type="domain" description="Myb/SANT-like DNA-binding" evidence="7">
    <location>
        <begin position="8"/>
        <end position="73"/>
    </location>
</feature>
<feature type="compositionally biased region" description="Polar residues" evidence="6">
    <location>
        <begin position="125"/>
        <end position="134"/>
    </location>
</feature>
<proteinExistence type="predicted"/>
<organism evidence="8 9">
    <name type="scientific">Ceutorhynchus assimilis</name>
    <name type="common">cabbage seed weevil</name>
    <dbReference type="NCBI Taxonomy" id="467358"/>
    <lineage>
        <taxon>Eukaryota</taxon>
        <taxon>Metazoa</taxon>
        <taxon>Ecdysozoa</taxon>
        <taxon>Arthropoda</taxon>
        <taxon>Hexapoda</taxon>
        <taxon>Insecta</taxon>
        <taxon>Pterygota</taxon>
        <taxon>Neoptera</taxon>
        <taxon>Endopterygota</taxon>
        <taxon>Coleoptera</taxon>
        <taxon>Polyphaga</taxon>
        <taxon>Cucujiformia</taxon>
        <taxon>Curculionidae</taxon>
        <taxon>Ceutorhynchinae</taxon>
        <taxon>Ceutorhynchus</taxon>
    </lineage>
</organism>
<evidence type="ECO:0000313" key="8">
    <source>
        <dbReference type="EMBL" id="CAG9759995.1"/>
    </source>
</evidence>
<evidence type="ECO:0000256" key="1">
    <source>
        <dbReference type="ARBA" id="ARBA00011764"/>
    </source>
</evidence>
<dbReference type="OrthoDB" id="6766923at2759"/>
<sequence length="422" mass="47817">MEKKISFLQKLREYKEILDGKFSDKVSSEKKQQAWEELLQYAKSIGMVSESCTKEKLRDTTWGNWKRRAKEKLDKSRQTGSGKVILTELDNLVLDILGRNTPGVMGMTGVSSDSEDTDEDKCNSVVPTNSSSSKINKRRTAKTYTTKRRKAALVDAQKYKNQLECLALERQLQLPSTALTDNLMTDSSLSQVPEEISFPEEDDNSNINTVDGTSDIDNVCVFGKSRHILVKLTSFLKSREILTNCKKLKGTGVSISEDLSKEEREENKILRKHLKEAKEQKLNAYIKNNQLVVNGQAYTAEELQKEEETEIQNLNKPNSAPPTPNARPRQFSIEDGDKLEEFESTVKINNKIPERLEDKVFIGKKGEEKESSSKIGKEDKKKIREKQKKEPAVRKSSRTEALRSLNLGLKTPPATNSTNIRK</sequence>
<dbReference type="Proteomes" id="UP001152799">
    <property type="component" value="Chromosome 1"/>
</dbReference>
<dbReference type="InterPro" id="IPR028002">
    <property type="entry name" value="Myb_DNA-bind_5"/>
</dbReference>
<feature type="compositionally biased region" description="Polar residues" evidence="6">
    <location>
        <begin position="413"/>
        <end position="422"/>
    </location>
</feature>
<dbReference type="EMBL" id="OU892277">
    <property type="protein sequence ID" value="CAG9759995.1"/>
    <property type="molecule type" value="Genomic_DNA"/>
</dbReference>
<evidence type="ECO:0000256" key="4">
    <source>
        <dbReference type="ARBA" id="ARBA00023163"/>
    </source>
</evidence>
<name>A0A9N9QDH5_9CUCU</name>
<evidence type="ECO:0000256" key="6">
    <source>
        <dbReference type="SAM" id="MobiDB-lite"/>
    </source>
</evidence>
<dbReference type="AlphaFoldDB" id="A0A9N9QDH5"/>
<dbReference type="Pfam" id="PF13873">
    <property type="entry name" value="Myb_DNA-bind_5"/>
    <property type="match status" value="1"/>
</dbReference>
<feature type="region of interest" description="Disordered" evidence="6">
    <location>
        <begin position="357"/>
        <end position="422"/>
    </location>
</feature>
<comment type="function">
    <text evidence="5">Involved in transvection phenomena (= synapsis-dependent gene expression), where the synaptic pairing of chromosomes carrying genes with which zeste interacts influences the expression of these genes. Zeste binds to DNA and stimulates transcription from a nearby promoter.</text>
</comment>
<reference evidence="8" key="1">
    <citation type="submission" date="2022-01" db="EMBL/GenBank/DDBJ databases">
        <authorList>
            <person name="King R."/>
        </authorList>
    </citation>
    <scope>NUCLEOTIDE SEQUENCE</scope>
</reference>
<feature type="compositionally biased region" description="Basic and acidic residues" evidence="6">
    <location>
        <begin position="357"/>
        <end position="401"/>
    </location>
</feature>
<feature type="region of interest" description="Disordered" evidence="6">
    <location>
        <begin position="304"/>
        <end position="337"/>
    </location>
</feature>
<feature type="region of interest" description="Disordered" evidence="6">
    <location>
        <begin position="109"/>
        <end position="135"/>
    </location>
</feature>
<evidence type="ECO:0000256" key="5">
    <source>
        <dbReference type="ARBA" id="ARBA00025466"/>
    </source>
</evidence>
<evidence type="ECO:0000256" key="2">
    <source>
        <dbReference type="ARBA" id="ARBA00016807"/>
    </source>
</evidence>